<evidence type="ECO:0000313" key="4">
    <source>
        <dbReference type="EMBL" id="MQA37621.1"/>
    </source>
</evidence>
<dbReference type="CDD" id="cd04301">
    <property type="entry name" value="NAT_SF"/>
    <property type="match status" value="1"/>
</dbReference>
<keyword evidence="2" id="KW-0012">Acyltransferase</keyword>
<proteinExistence type="predicted"/>
<dbReference type="Gene3D" id="3.40.630.30">
    <property type="match status" value="1"/>
</dbReference>
<dbReference type="InterPro" id="IPR000182">
    <property type="entry name" value="GNAT_dom"/>
</dbReference>
<accession>A0A6A7MY05</accession>
<name>A0A6A7MY05_9BURK</name>
<gene>
    <name evidence="4" type="ORF">GEV02_05615</name>
</gene>
<dbReference type="PANTHER" id="PTHR43877:SF2">
    <property type="entry name" value="AMINOALKYLPHOSPHONATE N-ACETYLTRANSFERASE-RELATED"/>
    <property type="match status" value="1"/>
</dbReference>
<evidence type="ECO:0000259" key="3">
    <source>
        <dbReference type="PROSITE" id="PS51186"/>
    </source>
</evidence>
<organism evidence="4 5">
    <name type="scientific">Rugamonas aquatica</name>
    <dbReference type="NCBI Taxonomy" id="2743357"/>
    <lineage>
        <taxon>Bacteria</taxon>
        <taxon>Pseudomonadati</taxon>
        <taxon>Pseudomonadota</taxon>
        <taxon>Betaproteobacteria</taxon>
        <taxon>Burkholderiales</taxon>
        <taxon>Oxalobacteraceae</taxon>
        <taxon>Telluria group</taxon>
        <taxon>Rugamonas</taxon>
    </lineage>
</organism>
<keyword evidence="1 4" id="KW-0808">Transferase</keyword>
<evidence type="ECO:0000256" key="1">
    <source>
        <dbReference type="ARBA" id="ARBA00022679"/>
    </source>
</evidence>
<dbReference type="Proteomes" id="UP000440498">
    <property type="component" value="Unassembled WGS sequence"/>
</dbReference>
<sequence>MQIAFESPDQPEVIALIADLDAYQLSLYPPESVYALDLPSLTQPHVRFAVARDDGGAVVGCAAVVLTPEYGEIKRMYVQPAARGLGLARGLLDLLEGAAREHGCPQLTLESGPAQPEALGLYERHGFQRCGPYGDYPEDPLSVFMQKPLAR</sequence>
<reference evidence="4 5" key="1">
    <citation type="submission" date="2019-10" db="EMBL/GenBank/DDBJ databases">
        <title>Two novel species isolated from a subtropical stream in China.</title>
        <authorList>
            <person name="Lu H."/>
        </authorList>
    </citation>
    <scope>NUCLEOTIDE SEQUENCE [LARGE SCALE GENOMIC DNA]</scope>
    <source>
        <strain evidence="4 5">FT29W</strain>
    </source>
</reference>
<comment type="caution">
    <text evidence="4">The sequence shown here is derived from an EMBL/GenBank/DDBJ whole genome shotgun (WGS) entry which is preliminary data.</text>
</comment>
<dbReference type="InterPro" id="IPR050832">
    <property type="entry name" value="Bact_Acetyltransf"/>
</dbReference>
<dbReference type="SUPFAM" id="SSF55729">
    <property type="entry name" value="Acyl-CoA N-acyltransferases (Nat)"/>
    <property type="match status" value="1"/>
</dbReference>
<feature type="domain" description="N-acetyltransferase" evidence="3">
    <location>
        <begin position="3"/>
        <end position="150"/>
    </location>
</feature>
<dbReference type="PROSITE" id="PS51186">
    <property type="entry name" value="GNAT"/>
    <property type="match status" value="1"/>
</dbReference>
<dbReference type="AlphaFoldDB" id="A0A6A7MY05"/>
<protein>
    <submittedName>
        <fullName evidence="4">GNAT family N-acetyltransferase</fullName>
    </submittedName>
</protein>
<dbReference type="GO" id="GO:0016747">
    <property type="term" value="F:acyltransferase activity, transferring groups other than amino-acyl groups"/>
    <property type="evidence" value="ECO:0007669"/>
    <property type="project" value="InterPro"/>
</dbReference>
<evidence type="ECO:0000313" key="5">
    <source>
        <dbReference type="Proteomes" id="UP000440498"/>
    </source>
</evidence>
<dbReference type="PANTHER" id="PTHR43877">
    <property type="entry name" value="AMINOALKYLPHOSPHONATE N-ACETYLTRANSFERASE-RELATED-RELATED"/>
    <property type="match status" value="1"/>
</dbReference>
<dbReference type="RefSeq" id="WP_152836957.1">
    <property type="nucleotide sequence ID" value="NZ_WHUG01000002.1"/>
</dbReference>
<dbReference type="EMBL" id="WHUG01000002">
    <property type="protein sequence ID" value="MQA37621.1"/>
    <property type="molecule type" value="Genomic_DNA"/>
</dbReference>
<keyword evidence="5" id="KW-1185">Reference proteome</keyword>
<dbReference type="Pfam" id="PF00583">
    <property type="entry name" value="Acetyltransf_1"/>
    <property type="match status" value="1"/>
</dbReference>
<dbReference type="InterPro" id="IPR016181">
    <property type="entry name" value="Acyl_CoA_acyltransferase"/>
</dbReference>
<evidence type="ECO:0000256" key="2">
    <source>
        <dbReference type="ARBA" id="ARBA00023315"/>
    </source>
</evidence>